<dbReference type="PANTHER" id="PTHR22966:SF61">
    <property type="entry name" value="2-AMINOETHANETHIOL DIOXYGENASE"/>
    <property type="match status" value="1"/>
</dbReference>
<accession>A0A482VCE5</accession>
<dbReference type="CDD" id="cd20289">
    <property type="entry name" value="cupin_ADO"/>
    <property type="match status" value="1"/>
</dbReference>
<dbReference type="Pfam" id="PF07847">
    <property type="entry name" value="PCO_ADO"/>
    <property type="match status" value="1"/>
</dbReference>
<dbReference type="OrthoDB" id="271433at2759"/>
<organism evidence="4 5">
    <name type="scientific">Asbolus verrucosus</name>
    <name type="common">Desert ironclad beetle</name>
    <dbReference type="NCBI Taxonomy" id="1661398"/>
    <lineage>
        <taxon>Eukaryota</taxon>
        <taxon>Metazoa</taxon>
        <taxon>Ecdysozoa</taxon>
        <taxon>Arthropoda</taxon>
        <taxon>Hexapoda</taxon>
        <taxon>Insecta</taxon>
        <taxon>Pterygota</taxon>
        <taxon>Neoptera</taxon>
        <taxon>Endopterygota</taxon>
        <taxon>Coleoptera</taxon>
        <taxon>Polyphaga</taxon>
        <taxon>Cucujiformia</taxon>
        <taxon>Tenebrionidae</taxon>
        <taxon>Pimeliinae</taxon>
        <taxon>Asbolus</taxon>
    </lineage>
</organism>
<dbReference type="STRING" id="1661398.A0A482VCE5"/>
<dbReference type="PANTHER" id="PTHR22966">
    <property type="entry name" value="2-AMINOETHANETHIOL DIOXYGENASE"/>
    <property type="match status" value="1"/>
</dbReference>
<gene>
    <name evidence="4" type="ORF">BDFB_003860</name>
</gene>
<name>A0A482VCE5_ASBVE</name>
<evidence type="ECO:0000313" key="5">
    <source>
        <dbReference type="Proteomes" id="UP000292052"/>
    </source>
</evidence>
<keyword evidence="2" id="KW-0560">Oxidoreductase</keyword>
<dbReference type="EMBL" id="QDEB01114835">
    <property type="protein sequence ID" value="RZB40912.1"/>
    <property type="molecule type" value="Genomic_DNA"/>
</dbReference>
<dbReference type="SUPFAM" id="SSF51182">
    <property type="entry name" value="RmlC-like cupins"/>
    <property type="match status" value="1"/>
</dbReference>
<dbReference type="AlphaFoldDB" id="A0A482VCE5"/>
<dbReference type="Gene3D" id="2.60.120.10">
    <property type="entry name" value="Jelly Rolls"/>
    <property type="match status" value="1"/>
</dbReference>
<dbReference type="InterPro" id="IPR012864">
    <property type="entry name" value="PCO/ADO"/>
</dbReference>
<dbReference type="InterPro" id="IPR014710">
    <property type="entry name" value="RmlC-like_jellyroll"/>
</dbReference>
<protein>
    <submittedName>
        <fullName evidence="4">DUF1637 domain containing protein</fullName>
    </submittedName>
</protein>
<keyword evidence="3" id="KW-0408">Iron</keyword>
<evidence type="ECO:0000313" key="4">
    <source>
        <dbReference type="EMBL" id="RZB40912.1"/>
    </source>
</evidence>
<dbReference type="GO" id="GO:0046872">
    <property type="term" value="F:metal ion binding"/>
    <property type="evidence" value="ECO:0007669"/>
    <property type="project" value="UniProtKB-KW"/>
</dbReference>
<reference evidence="4 5" key="1">
    <citation type="submission" date="2017-03" db="EMBL/GenBank/DDBJ databases">
        <title>Genome of the blue death feigning beetle - Asbolus verrucosus.</title>
        <authorList>
            <person name="Rider S.D."/>
        </authorList>
    </citation>
    <scope>NUCLEOTIDE SEQUENCE [LARGE SCALE GENOMIC DNA]</scope>
    <source>
        <strain evidence="4">Butters</strain>
        <tissue evidence="4">Head and leg muscle</tissue>
    </source>
</reference>
<evidence type="ECO:0000256" key="2">
    <source>
        <dbReference type="ARBA" id="ARBA00023002"/>
    </source>
</evidence>
<sequence length="227" mass="25632">MLTSHIGTVLKQAVTTFTNKELFYQNLEILKALLDKTTAEDVNLHPQFMTEALWQRPNKAPVTYVDIYEDFNITIGIFILKPNMKLPLHNHPQMHGLIKVLGGQLKITSYSLNTEKTQQIDHRTAGITKFLTAERCAENLVDVNSDCCLLEPEVRNLHEIESVGGPAAFIDILAPPYETPIPGNGARKCSYFRVLREVAPAVFRLQEVSSPSWYWTDSFPYTGPELS</sequence>
<dbReference type="InterPro" id="IPR011051">
    <property type="entry name" value="RmlC_Cupin_sf"/>
</dbReference>
<dbReference type="GO" id="GO:0016702">
    <property type="term" value="F:oxidoreductase activity, acting on single donors with incorporation of molecular oxygen, incorporation of two atoms of oxygen"/>
    <property type="evidence" value="ECO:0007669"/>
    <property type="project" value="InterPro"/>
</dbReference>
<dbReference type="Proteomes" id="UP000292052">
    <property type="component" value="Unassembled WGS sequence"/>
</dbReference>
<proteinExistence type="predicted"/>
<evidence type="ECO:0000256" key="3">
    <source>
        <dbReference type="ARBA" id="ARBA00023004"/>
    </source>
</evidence>
<dbReference type="GO" id="GO:0005739">
    <property type="term" value="C:mitochondrion"/>
    <property type="evidence" value="ECO:0007669"/>
    <property type="project" value="TreeGrafter"/>
</dbReference>
<keyword evidence="5" id="KW-1185">Reference proteome</keyword>
<evidence type="ECO:0000256" key="1">
    <source>
        <dbReference type="ARBA" id="ARBA00022723"/>
    </source>
</evidence>
<keyword evidence="1" id="KW-0479">Metal-binding</keyword>
<comment type="caution">
    <text evidence="4">The sequence shown here is derived from an EMBL/GenBank/DDBJ whole genome shotgun (WGS) entry which is preliminary data.</text>
</comment>